<sequence>MPKNYTLYYPTIEFSNSEWLWSAALLWDRIYRIVPTDYQPKDSRNIKELISNSDFISNIDPSKYSLKAGEAFIEGCKKETWWAAALDNSKYTRKNYVKLHKDKADVRLREMILAQDTKDNNWLNVPHDMASIYMLFLANYIAKSNDISLSTDYTEAWCVGVVRIFFNMMEIFRIMKKNHKLN</sequence>
<dbReference type="EMBL" id="CP078093">
    <property type="protein sequence ID" value="QXM06965.1"/>
    <property type="molecule type" value="Genomic_DNA"/>
</dbReference>
<name>A0ABX8RGC9_9CLOT</name>
<accession>A0ABX8RGC9</accession>
<keyword evidence="2" id="KW-1185">Reference proteome</keyword>
<proteinExistence type="predicted"/>
<dbReference type="Proteomes" id="UP000886818">
    <property type="component" value="Chromosome"/>
</dbReference>
<evidence type="ECO:0000313" key="2">
    <source>
        <dbReference type="Proteomes" id="UP000886818"/>
    </source>
</evidence>
<organism evidence="1 2">
    <name type="scientific">Crassaminicella indica</name>
    <dbReference type="NCBI Taxonomy" id="2855394"/>
    <lineage>
        <taxon>Bacteria</taxon>
        <taxon>Bacillati</taxon>
        <taxon>Bacillota</taxon>
        <taxon>Clostridia</taxon>
        <taxon>Eubacteriales</taxon>
        <taxon>Clostridiaceae</taxon>
        <taxon>Crassaminicella</taxon>
    </lineage>
</organism>
<evidence type="ECO:0000313" key="1">
    <source>
        <dbReference type="EMBL" id="QXM06965.1"/>
    </source>
</evidence>
<dbReference type="RefSeq" id="WP_218283657.1">
    <property type="nucleotide sequence ID" value="NZ_CP078093.1"/>
</dbReference>
<gene>
    <name evidence="1" type="ORF">KVH43_04395</name>
</gene>
<reference evidence="1" key="1">
    <citation type="submission" date="2021-07" db="EMBL/GenBank/DDBJ databases">
        <title>Complete genome sequence of Crassaminicella sp. 143-21, isolated from a deep-sea hydrothermal vent.</title>
        <authorList>
            <person name="Li X."/>
        </authorList>
    </citation>
    <scope>NUCLEOTIDE SEQUENCE</scope>
    <source>
        <strain evidence="1">143-21</strain>
    </source>
</reference>
<protein>
    <submittedName>
        <fullName evidence="1">Uncharacterized protein</fullName>
    </submittedName>
</protein>